<accession>A0ABU2L4D8</accession>
<evidence type="ECO:0000313" key="8">
    <source>
        <dbReference type="Proteomes" id="UP001183388"/>
    </source>
</evidence>
<feature type="domain" description="Solute-binding protein family 3/N-terminal" evidence="6">
    <location>
        <begin position="106"/>
        <end position="337"/>
    </location>
</feature>
<evidence type="ECO:0000256" key="3">
    <source>
        <dbReference type="ARBA" id="ARBA00022729"/>
    </source>
</evidence>
<evidence type="ECO:0000256" key="4">
    <source>
        <dbReference type="RuleBase" id="RU003744"/>
    </source>
</evidence>
<name>A0ABU2L4D8_9ACTN</name>
<dbReference type="Pfam" id="PF00497">
    <property type="entry name" value="SBP_bac_3"/>
    <property type="match status" value="1"/>
</dbReference>
<evidence type="ECO:0000313" key="7">
    <source>
        <dbReference type="EMBL" id="MDT0306425.1"/>
    </source>
</evidence>
<evidence type="ECO:0000259" key="6">
    <source>
        <dbReference type="SMART" id="SM00062"/>
    </source>
</evidence>
<keyword evidence="3" id="KW-0732">Signal</keyword>
<feature type="compositionally biased region" description="Basic residues" evidence="5">
    <location>
        <begin position="1"/>
        <end position="18"/>
    </location>
</feature>
<dbReference type="Proteomes" id="UP001183388">
    <property type="component" value="Unassembled WGS sequence"/>
</dbReference>
<dbReference type="InterPro" id="IPR018313">
    <property type="entry name" value="SBP_3_CS"/>
</dbReference>
<dbReference type="PANTHER" id="PTHR30085">
    <property type="entry name" value="AMINO ACID ABC TRANSPORTER PERMEASE"/>
    <property type="match status" value="1"/>
</dbReference>
<gene>
    <name evidence="7" type="ORF">RM780_05545</name>
</gene>
<comment type="similarity">
    <text evidence="1 4">Belongs to the bacterial solute-binding protein 3 family.</text>
</comment>
<dbReference type="EMBL" id="JAVREN010000005">
    <property type="protein sequence ID" value="MDT0306425.1"/>
    <property type="molecule type" value="Genomic_DNA"/>
</dbReference>
<keyword evidence="2" id="KW-0813">Transport</keyword>
<proteinExistence type="inferred from homology"/>
<sequence>MRRTATRRTATRGRRRTTAGRGRREPRALAVAAAGLALAVGVLVTALPERPGDPAAAGGPGSAAVTRAEHVTTGACAGVPAEEALRSYAPERMPGEAVERIRERGRLKVGIDQNSYLWGYRSPEDGEIAGFDIDLVRAIAQDVLDEEDPEIVYLAIPTSERTEALTSRRVDMVVRTMSITCSRWEEVAFSTAYFETGQQLLAPRGSEVTGYDATLAGRRVCAADGSTALELLMDPERGARERFRAEVTTAPNHLDCLVRVQLGLADALMTDSALAAGHVAQDPTMQLVGSPLTREWYGVAMNRQDVDLVRWVNAVLEDYRAPGGGWEAAAREWLEGNLYPEGSPAPDPPEARYGR</sequence>
<dbReference type="SUPFAM" id="SSF53850">
    <property type="entry name" value="Periplasmic binding protein-like II"/>
    <property type="match status" value="1"/>
</dbReference>
<dbReference type="InterPro" id="IPR051455">
    <property type="entry name" value="Bact_solute-bind_prot3"/>
</dbReference>
<dbReference type="CDD" id="cd13690">
    <property type="entry name" value="PBP2_GluB"/>
    <property type="match status" value="1"/>
</dbReference>
<evidence type="ECO:0000256" key="5">
    <source>
        <dbReference type="SAM" id="MobiDB-lite"/>
    </source>
</evidence>
<protein>
    <submittedName>
        <fullName evidence="7">Glutamate ABC transporter substrate-binding protein</fullName>
    </submittedName>
</protein>
<dbReference type="RefSeq" id="WP_311629343.1">
    <property type="nucleotide sequence ID" value="NZ_JAVREN010000005.1"/>
</dbReference>
<evidence type="ECO:0000256" key="2">
    <source>
        <dbReference type="ARBA" id="ARBA00022448"/>
    </source>
</evidence>
<reference evidence="8" key="1">
    <citation type="submission" date="2023-07" db="EMBL/GenBank/DDBJ databases">
        <title>30 novel species of actinomycetes from the DSMZ collection.</title>
        <authorList>
            <person name="Nouioui I."/>
        </authorList>
    </citation>
    <scope>NUCLEOTIDE SEQUENCE [LARGE SCALE GENOMIC DNA]</scope>
    <source>
        <strain evidence="8">DSM 44917</strain>
    </source>
</reference>
<dbReference type="InterPro" id="IPR001638">
    <property type="entry name" value="Solute-binding_3/MltF_N"/>
</dbReference>
<dbReference type="PANTHER" id="PTHR30085:SF6">
    <property type="entry name" value="ABC TRANSPORTER GLUTAMINE-BINDING PROTEIN GLNH"/>
    <property type="match status" value="1"/>
</dbReference>
<evidence type="ECO:0000256" key="1">
    <source>
        <dbReference type="ARBA" id="ARBA00010333"/>
    </source>
</evidence>
<feature type="region of interest" description="Disordered" evidence="5">
    <location>
        <begin position="1"/>
        <end position="26"/>
    </location>
</feature>
<organism evidence="7 8">
    <name type="scientific">Streptomyces boetiae</name>
    <dbReference type="NCBI Taxonomy" id="3075541"/>
    <lineage>
        <taxon>Bacteria</taxon>
        <taxon>Bacillati</taxon>
        <taxon>Actinomycetota</taxon>
        <taxon>Actinomycetes</taxon>
        <taxon>Kitasatosporales</taxon>
        <taxon>Streptomycetaceae</taxon>
        <taxon>Streptomyces</taxon>
    </lineage>
</organism>
<dbReference type="PROSITE" id="PS01039">
    <property type="entry name" value="SBP_BACTERIAL_3"/>
    <property type="match status" value="1"/>
</dbReference>
<comment type="caution">
    <text evidence="7">The sequence shown here is derived from an EMBL/GenBank/DDBJ whole genome shotgun (WGS) entry which is preliminary data.</text>
</comment>
<dbReference type="Gene3D" id="3.40.190.10">
    <property type="entry name" value="Periplasmic binding protein-like II"/>
    <property type="match status" value="2"/>
</dbReference>
<keyword evidence="8" id="KW-1185">Reference proteome</keyword>
<dbReference type="SMART" id="SM00062">
    <property type="entry name" value="PBPb"/>
    <property type="match status" value="1"/>
</dbReference>